<protein>
    <submittedName>
        <fullName evidence="2">Uncharacterized protein</fullName>
    </submittedName>
</protein>
<dbReference type="EMBL" id="MN740350">
    <property type="protein sequence ID" value="QHU01905.1"/>
    <property type="molecule type" value="Genomic_DNA"/>
</dbReference>
<proteinExistence type="predicted"/>
<dbReference type="AlphaFoldDB" id="A0A6C0J822"/>
<evidence type="ECO:0000313" key="2">
    <source>
        <dbReference type="EMBL" id="QHU01905.1"/>
    </source>
</evidence>
<sequence length="76" mass="8442">MDCSDNSFVVILPTYDMAEEILQKYPGAILMTGATVPRLLKKTVKAIKADKSEAGSKKKPRAKKEKKPEKDSEDDD</sequence>
<evidence type="ECO:0000256" key="1">
    <source>
        <dbReference type="SAM" id="MobiDB-lite"/>
    </source>
</evidence>
<accession>A0A6C0J822</accession>
<feature type="region of interest" description="Disordered" evidence="1">
    <location>
        <begin position="50"/>
        <end position="76"/>
    </location>
</feature>
<organism evidence="2">
    <name type="scientific">viral metagenome</name>
    <dbReference type="NCBI Taxonomy" id="1070528"/>
    <lineage>
        <taxon>unclassified sequences</taxon>
        <taxon>metagenomes</taxon>
        <taxon>organismal metagenomes</taxon>
    </lineage>
</organism>
<name>A0A6C0J822_9ZZZZ</name>
<reference evidence="2" key="1">
    <citation type="journal article" date="2020" name="Nature">
        <title>Giant virus diversity and host interactions through global metagenomics.</title>
        <authorList>
            <person name="Schulz F."/>
            <person name="Roux S."/>
            <person name="Paez-Espino D."/>
            <person name="Jungbluth S."/>
            <person name="Walsh D.A."/>
            <person name="Denef V.J."/>
            <person name="McMahon K.D."/>
            <person name="Konstantinidis K.T."/>
            <person name="Eloe-Fadrosh E.A."/>
            <person name="Kyrpides N.C."/>
            <person name="Woyke T."/>
        </authorList>
    </citation>
    <scope>NUCLEOTIDE SEQUENCE</scope>
    <source>
        <strain evidence="2">GVMAG-M-3300025880-56</strain>
    </source>
</reference>